<accession>A0AA86TPS1</accession>
<dbReference type="Proteomes" id="UP001642409">
    <property type="component" value="Unassembled WGS sequence"/>
</dbReference>
<sequence>MAYVTGETTVTLRGNYSFAFQTDVGKRGVVTPVDGPATPAATWLRRPSEIRPMYFEMSCKPQATSLFADGYQESHQSKQKSRRQILVVIDAQQLYAYYLFTIYFLFNQQDVFFYSNNQQINIRQIQQYEQL</sequence>
<proteinExistence type="predicted"/>
<reference evidence="3 4" key="2">
    <citation type="submission" date="2024-07" db="EMBL/GenBank/DDBJ databases">
        <authorList>
            <person name="Akdeniz Z."/>
        </authorList>
    </citation>
    <scope>NUCLEOTIDE SEQUENCE [LARGE SCALE GENOMIC DNA]</scope>
</reference>
<organism evidence="2">
    <name type="scientific">Hexamita inflata</name>
    <dbReference type="NCBI Taxonomy" id="28002"/>
    <lineage>
        <taxon>Eukaryota</taxon>
        <taxon>Metamonada</taxon>
        <taxon>Diplomonadida</taxon>
        <taxon>Hexamitidae</taxon>
        <taxon>Hexamitinae</taxon>
        <taxon>Hexamita</taxon>
    </lineage>
</organism>
<evidence type="ECO:0000313" key="2">
    <source>
        <dbReference type="EMBL" id="CAI9923800.1"/>
    </source>
</evidence>
<keyword evidence="1" id="KW-0812">Transmembrane</keyword>
<name>A0AA86TPS1_9EUKA</name>
<protein>
    <submittedName>
        <fullName evidence="3">Hypothetical_protein</fullName>
    </submittedName>
</protein>
<dbReference type="AlphaFoldDB" id="A0AA86TPS1"/>
<evidence type="ECO:0000313" key="3">
    <source>
        <dbReference type="EMBL" id="CAL6044087.1"/>
    </source>
</evidence>
<keyword evidence="1" id="KW-0472">Membrane</keyword>
<keyword evidence="4" id="KW-1185">Reference proteome</keyword>
<reference evidence="2" key="1">
    <citation type="submission" date="2023-06" db="EMBL/GenBank/DDBJ databases">
        <authorList>
            <person name="Kurt Z."/>
        </authorList>
    </citation>
    <scope>NUCLEOTIDE SEQUENCE</scope>
</reference>
<evidence type="ECO:0000313" key="4">
    <source>
        <dbReference type="Proteomes" id="UP001642409"/>
    </source>
</evidence>
<feature type="transmembrane region" description="Helical" evidence="1">
    <location>
        <begin position="85"/>
        <end position="106"/>
    </location>
</feature>
<comment type="caution">
    <text evidence="2">The sequence shown here is derived from an EMBL/GenBank/DDBJ whole genome shotgun (WGS) entry which is preliminary data.</text>
</comment>
<keyword evidence="1" id="KW-1133">Transmembrane helix</keyword>
<gene>
    <name evidence="2" type="ORF">HINF_LOCUS11445</name>
    <name evidence="3" type="ORF">HINF_LOCUS40389</name>
</gene>
<dbReference type="EMBL" id="CATOUU010000295">
    <property type="protein sequence ID" value="CAI9923800.1"/>
    <property type="molecule type" value="Genomic_DNA"/>
</dbReference>
<dbReference type="EMBL" id="CAXDID020000159">
    <property type="protein sequence ID" value="CAL6044087.1"/>
    <property type="molecule type" value="Genomic_DNA"/>
</dbReference>
<evidence type="ECO:0000256" key="1">
    <source>
        <dbReference type="SAM" id="Phobius"/>
    </source>
</evidence>